<organism evidence="2 3">
    <name type="scientific">Vibrio vulnificus (strain YJ016)</name>
    <dbReference type="NCBI Taxonomy" id="196600"/>
    <lineage>
        <taxon>Bacteria</taxon>
        <taxon>Pseudomonadati</taxon>
        <taxon>Pseudomonadota</taxon>
        <taxon>Gammaproteobacteria</taxon>
        <taxon>Vibrionales</taxon>
        <taxon>Vibrionaceae</taxon>
        <taxon>Vibrio</taxon>
    </lineage>
</organism>
<feature type="compositionally biased region" description="Basic residues" evidence="1">
    <location>
        <begin position="1"/>
        <end position="10"/>
    </location>
</feature>
<feature type="compositionally biased region" description="Basic and acidic residues" evidence="1">
    <location>
        <begin position="11"/>
        <end position="22"/>
    </location>
</feature>
<dbReference type="KEGG" id="vvy:VVA1131"/>
<proteinExistence type="predicted"/>
<dbReference type="HOGENOM" id="CLU_3319235_0_0_6"/>
<reference evidence="2 3" key="1">
    <citation type="journal article" date="2003" name="Genome Res.">
        <title>Comparative genome analysis of Vibrio vulnificus, a marine pathogen.</title>
        <authorList>
            <person name="Chen C.Y."/>
            <person name="Wu K.M."/>
            <person name="Chang Y.C."/>
            <person name="Chang C.H."/>
            <person name="Tsai H.C."/>
            <person name="Liao T.L."/>
            <person name="Liu Y.M."/>
            <person name="Chen H.J."/>
            <person name="Shen A.B."/>
            <person name="Li J.C."/>
            <person name="Su T.L."/>
            <person name="Shao C.P."/>
            <person name="Lee C.T."/>
            <person name="Hor L.I."/>
            <person name="Tsai S.F."/>
        </authorList>
    </citation>
    <scope>NUCLEOTIDE SEQUENCE [LARGE SCALE GENOMIC DNA]</scope>
    <source>
        <strain evidence="2 3">YJ016</strain>
    </source>
</reference>
<protein>
    <submittedName>
        <fullName evidence="2">Uncharacterized protein</fullName>
    </submittedName>
</protein>
<name>Q7MDA5_VIBVY</name>
<gene>
    <name evidence="2" type="ordered locus">VVA1131</name>
</gene>
<dbReference type="Proteomes" id="UP000002675">
    <property type="component" value="Chromosome II"/>
</dbReference>
<evidence type="ECO:0000313" key="3">
    <source>
        <dbReference type="Proteomes" id="UP000002675"/>
    </source>
</evidence>
<accession>Q7MDA5</accession>
<sequence length="39" mass="4173">MSIPKPHHNHSKGDNHGAKESWCKGNMVQGKAKFAVTGG</sequence>
<dbReference type="AlphaFoldDB" id="Q7MDA5"/>
<dbReference type="EMBL" id="BA000038">
    <property type="protein sequence ID" value="BAC97157.1"/>
    <property type="molecule type" value="Genomic_DNA"/>
</dbReference>
<evidence type="ECO:0000256" key="1">
    <source>
        <dbReference type="SAM" id="MobiDB-lite"/>
    </source>
</evidence>
<feature type="region of interest" description="Disordered" evidence="1">
    <location>
        <begin position="1"/>
        <end position="27"/>
    </location>
</feature>
<evidence type="ECO:0000313" key="2">
    <source>
        <dbReference type="EMBL" id="BAC97157.1"/>
    </source>
</evidence>